<dbReference type="Pfam" id="PF01979">
    <property type="entry name" value="Amidohydro_1"/>
    <property type="match status" value="1"/>
</dbReference>
<protein>
    <submittedName>
        <fullName evidence="7">N-acetylglucosamine-6-phosphate deacetylase</fullName>
        <ecNumber evidence="7">3.5.1.25</ecNumber>
    </submittedName>
</protein>
<comment type="similarity">
    <text evidence="1 5">Belongs to the metallo-dependent hydrolases superfamily. NagA family.</text>
</comment>
<dbReference type="InterPro" id="IPR011059">
    <property type="entry name" value="Metal-dep_hydrolase_composite"/>
</dbReference>
<dbReference type="RefSeq" id="WP_389361562.1">
    <property type="nucleotide sequence ID" value="NZ_JBIACK010000006.1"/>
</dbReference>
<gene>
    <name evidence="7" type="primary">nagA</name>
    <name evidence="7" type="ORF">ACFYKX_13390</name>
</gene>
<dbReference type="InterPro" id="IPR032466">
    <property type="entry name" value="Metal_Hydrolase"/>
</dbReference>
<dbReference type="SUPFAM" id="SSF51556">
    <property type="entry name" value="Metallo-dependent hydrolases"/>
    <property type="match status" value="1"/>
</dbReference>
<feature type="domain" description="Amidohydrolase-related" evidence="6">
    <location>
        <begin position="57"/>
        <end position="385"/>
    </location>
</feature>
<dbReference type="InterPro" id="IPR003764">
    <property type="entry name" value="GlcNAc_6-P_deAcase"/>
</dbReference>
<keyword evidence="2" id="KW-0479">Metal-binding</keyword>
<dbReference type="EMBL" id="JBIACK010000006">
    <property type="protein sequence ID" value="MFE8701592.1"/>
    <property type="molecule type" value="Genomic_DNA"/>
</dbReference>
<name>A0ABW6KBN0_9BACI</name>
<keyword evidence="8" id="KW-1185">Reference proteome</keyword>
<dbReference type="PANTHER" id="PTHR11113:SF14">
    <property type="entry name" value="N-ACETYLGLUCOSAMINE-6-PHOSPHATE DEACETYLASE"/>
    <property type="match status" value="1"/>
</dbReference>
<dbReference type="EC" id="3.5.1.25" evidence="7"/>
<accession>A0ABW6KBN0</accession>
<dbReference type="SUPFAM" id="SSF51338">
    <property type="entry name" value="Composite domain of metallo-dependent hydrolases"/>
    <property type="match status" value="1"/>
</dbReference>
<keyword evidence="4 5" id="KW-0119">Carbohydrate metabolism</keyword>
<proteinExistence type="inferred from homology"/>
<evidence type="ECO:0000313" key="7">
    <source>
        <dbReference type="EMBL" id="MFE8701592.1"/>
    </source>
</evidence>
<dbReference type="Gene3D" id="2.30.40.10">
    <property type="entry name" value="Urease, subunit C, domain 1"/>
    <property type="match status" value="1"/>
</dbReference>
<comment type="caution">
    <text evidence="7">The sequence shown here is derived from an EMBL/GenBank/DDBJ whole genome shotgun (WGS) entry which is preliminary data.</text>
</comment>
<evidence type="ECO:0000256" key="5">
    <source>
        <dbReference type="PIRNR" id="PIRNR038994"/>
    </source>
</evidence>
<evidence type="ECO:0000256" key="1">
    <source>
        <dbReference type="ARBA" id="ARBA00010716"/>
    </source>
</evidence>
<dbReference type="InterPro" id="IPR006680">
    <property type="entry name" value="Amidohydro-rel"/>
</dbReference>
<dbReference type="Gene3D" id="3.20.20.140">
    <property type="entry name" value="Metal-dependent hydrolases"/>
    <property type="match status" value="1"/>
</dbReference>
<dbReference type="PIRSF" id="PIRSF038994">
    <property type="entry name" value="NagA"/>
    <property type="match status" value="1"/>
</dbReference>
<organism evidence="7 8">
    <name type="scientific">Cytobacillus spartinae</name>
    <dbReference type="NCBI Taxonomy" id="3299023"/>
    <lineage>
        <taxon>Bacteria</taxon>
        <taxon>Bacillati</taxon>
        <taxon>Bacillota</taxon>
        <taxon>Bacilli</taxon>
        <taxon>Bacillales</taxon>
        <taxon>Bacillaceae</taxon>
        <taxon>Cytobacillus</taxon>
    </lineage>
</organism>
<dbReference type="NCBIfam" id="TIGR00221">
    <property type="entry name" value="nagA"/>
    <property type="match status" value="1"/>
</dbReference>
<evidence type="ECO:0000259" key="6">
    <source>
        <dbReference type="Pfam" id="PF01979"/>
    </source>
</evidence>
<dbReference type="CDD" id="cd00854">
    <property type="entry name" value="NagA"/>
    <property type="match status" value="1"/>
</dbReference>
<reference evidence="7 8" key="1">
    <citation type="submission" date="2024-08" db="EMBL/GenBank/DDBJ databases">
        <title>Two novel Cytobacillus novel species.</title>
        <authorList>
            <person name="Liu G."/>
        </authorList>
    </citation>
    <scope>NUCLEOTIDE SEQUENCE [LARGE SCALE GENOMIC DNA]</scope>
    <source>
        <strain evidence="7 8">FJAT-54145</strain>
    </source>
</reference>
<evidence type="ECO:0000256" key="2">
    <source>
        <dbReference type="ARBA" id="ARBA00022723"/>
    </source>
</evidence>
<evidence type="ECO:0000256" key="4">
    <source>
        <dbReference type="ARBA" id="ARBA00023277"/>
    </source>
</evidence>
<evidence type="ECO:0000313" key="8">
    <source>
        <dbReference type="Proteomes" id="UP001601059"/>
    </source>
</evidence>
<dbReference type="PANTHER" id="PTHR11113">
    <property type="entry name" value="N-ACETYLGLUCOSAMINE-6-PHOSPHATE DEACETYLASE"/>
    <property type="match status" value="1"/>
</dbReference>
<sequence>MIRLLLRNAKVIIEKEVIEHGYVYIENDKIKSFGTLANLPSLQEEVQVIHLSDEDTIAPGFIDVHIHGVGGADTMDGTMDALSTMATTLPAEGTTSFLATTITQGEESISTALKNVANYCNAANSPGKAEILGVHLEGPFINVKKAGAQPKNEITAPNINLFKKWQEEADGLIKLVTLAPEVENGIELIEYLSSTQVISSIGHSDATYEQVERAVEAGASHVTHLFNGMRGIHHREPGVAGSALLFKELIIEMIVDGIHIDPQIVRLALQSKGVDGTILVTDSMRAKCLKSGEYELGGQPVTVKDGKALLSDGTLAGSILKMKQAVQNIVDYTNISLVEAIQLVTVNPAKQLNIYDRKGSIEIGKDADLVVLNKELDVTLTLCRGIKAYEKELIKDENY</sequence>
<dbReference type="GO" id="GO:0008448">
    <property type="term" value="F:N-acetylglucosamine-6-phosphate deacetylase activity"/>
    <property type="evidence" value="ECO:0007669"/>
    <property type="project" value="UniProtKB-EC"/>
</dbReference>
<evidence type="ECO:0000256" key="3">
    <source>
        <dbReference type="ARBA" id="ARBA00022801"/>
    </source>
</evidence>
<dbReference type="Proteomes" id="UP001601059">
    <property type="component" value="Unassembled WGS sequence"/>
</dbReference>
<keyword evidence="3 5" id="KW-0378">Hydrolase</keyword>